<comment type="caution">
    <text evidence="1">The sequence shown here is derived from an EMBL/GenBank/DDBJ whole genome shotgun (WGS) entry which is preliminary data.</text>
</comment>
<evidence type="ECO:0000313" key="1">
    <source>
        <dbReference type="EMBL" id="KKN95045.1"/>
    </source>
</evidence>
<proteinExistence type="predicted"/>
<accession>A0A0F9UPH7</accession>
<gene>
    <name evidence="1" type="ORF">LCGC14_0181130</name>
</gene>
<organism evidence="1">
    <name type="scientific">marine sediment metagenome</name>
    <dbReference type="NCBI Taxonomy" id="412755"/>
    <lineage>
        <taxon>unclassified sequences</taxon>
        <taxon>metagenomes</taxon>
        <taxon>ecological metagenomes</taxon>
    </lineage>
</organism>
<reference evidence="1" key="1">
    <citation type="journal article" date="2015" name="Nature">
        <title>Complex archaea that bridge the gap between prokaryotes and eukaryotes.</title>
        <authorList>
            <person name="Spang A."/>
            <person name="Saw J.H."/>
            <person name="Jorgensen S.L."/>
            <person name="Zaremba-Niedzwiedzka K."/>
            <person name="Martijn J."/>
            <person name="Lind A.E."/>
            <person name="van Eijk R."/>
            <person name="Schleper C."/>
            <person name="Guy L."/>
            <person name="Ettema T.J."/>
        </authorList>
    </citation>
    <scope>NUCLEOTIDE SEQUENCE</scope>
</reference>
<dbReference type="EMBL" id="LAZR01000073">
    <property type="protein sequence ID" value="KKN95045.1"/>
    <property type="molecule type" value="Genomic_DNA"/>
</dbReference>
<dbReference type="AlphaFoldDB" id="A0A0F9UPH7"/>
<protein>
    <submittedName>
        <fullName evidence="1">Uncharacterized protein</fullName>
    </submittedName>
</protein>
<sequence length="47" mass="5260">MKVPLLKLKEQFAALRDEIIDAIVPILDNQRGVNGPEIGQFEQLIAD</sequence>
<name>A0A0F9UPH7_9ZZZZ</name>